<dbReference type="EMBL" id="CT868119">
    <property type="protein sequence ID" value="CAK72211.1"/>
    <property type="molecule type" value="Genomic_DNA"/>
</dbReference>
<accession>A0CN44</accession>
<protein>
    <submittedName>
        <fullName evidence="1">Uncharacterized protein</fullName>
    </submittedName>
</protein>
<dbReference type="KEGG" id="ptm:GSPATT00008652001"/>
<dbReference type="GeneID" id="5025393"/>
<keyword evidence="2" id="KW-1185">Reference proteome</keyword>
<sequence length="115" mass="13565">MDSQDKGEFCQHKQVFSLNSYLGHMFVIEHKKRFCPIFQENVRQLEINSECVTLYQDINNQIKHKGRRILYVRLSQKAKQGILMMQSNKGQRNRKDDNVCYIVQGKNEGQAIMID</sequence>
<proteinExistence type="predicted"/>
<organism evidence="1 2">
    <name type="scientific">Paramecium tetraurelia</name>
    <dbReference type="NCBI Taxonomy" id="5888"/>
    <lineage>
        <taxon>Eukaryota</taxon>
        <taxon>Sar</taxon>
        <taxon>Alveolata</taxon>
        <taxon>Ciliophora</taxon>
        <taxon>Intramacronucleata</taxon>
        <taxon>Oligohymenophorea</taxon>
        <taxon>Peniculida</taxon>
        <taxon>Parameciidae</taxon>
        <taxon>Paramecium</taxon>
    </lineage>
</organism>
<dbReference type="HOGENOM" id="CLU_2113683_0_0_1"/>
<gene>
    <name evidence="1" type="ORF">GSPATT00008652001</name>
</gene>
<dbReference type="RefSeq" id="XP_001439608.1">
    <property type="nucleotide sequence ID" value="XM_001439571.1"/>
</dbReference>
<name>A0CN44_PARTE</name>
<dbReference type="InParanoid" id="A0CN44"/>
<dbReference type="Proteomes" id="UP000000600">
    <property type="component" value="Unassembled WGS sequence"/>
</dbReference>
<dbReference type="AlphaFoldDB" id="A0CN44"/>
<evidence type="ECO:0000313" key="2">
    <source>
        <dbReference type="Proteomes" id="UP000000600"/>
    </source>
</evidence>
<dbReference type="OrthoDB" id="295538at2759"/>
<reference evidence="1 2" key="1">
    <citation type="journal article" date="2006" name="Nature">
        <title>Global trends of whole-genome duplications revealed by the ciliate Paramecium tetraurelia.</title>
        <authorList>
            <consortium name="Genoscope"/>
            <person name="Aury J.-M."/>
            <person name="Jaillon O."/>
            <person name="Duret L."/>
            <person name="Noel B."/>
            <person name="Jubin C."/>
            <person name="Porcel B.M."/>
            <person name="Segurens B."/>
            <person name="Daubin V."/>
            <person name="Anthouard V."/>
            <person name="Aiach N."/>
            <person name="Arnaiz O."/>
            <person name="Billaut A."/>
            <person name="Beisson J."/>
            <person name="Blanc I."/>
            <person name="Bouhouche K."/>
            <person name="Camara F."/>
            <person name="Duharcourt S."/>
            <person name="Guigo R."/>
            <person name="Gogendeau D."/>
            <person name="Katinka M."/>
            <person name="Keller A.-M."/>
            <person name="Kissmehl R."/>
            <person name="Klotz C."/>
            <person name="Koll F."/>
            <person name="Le Moue A."/>
            <person name="Lepere C."/>
            <person name="Malinsky S."/>
            <person name="Nowacki M."/>
            <person name="Nowak J.K."/>
            <person name="Plattner H."/>
            <person name="Poulain J."/>
            <person name="Ruiz F."/>
            <person name="Serrano V."/>
            <person name="Zagulski M."/>
            <person name="Dessen P."/>
            <person name="Betermier M."/>
            <person name="Weissenbach J."/>
            <person name="Scarpelli C."/>
            <person name="Schachter V."/>
            <person name="Sperling L."/>
            <person name="Meyer E."/>
            <person name="Cohen J."/>
            <person name="Wincker P."/>
        </authorList>
    </citation>
    <scope>NUCLEOTIDE SEQUENCE [LARGE SCALE GENOMIC DNA]</scope>
    <source>
        <strain evidence="1 2">Stock d4-2</strain>
    </source>
</reference>
<evidence type="ECO:0000313" key="1">
    <source>
        <dbReference type="EMBL" id="CAK72211.1"/>
    </source>
</evidence>